<dbReference type="PANTHER" id="PTHR43595:SF2">
    <property type="entry name" value="SMALL RIBOSOMAL SUBUNIT PROTEIN MS42"/>
    <property type="match status" value="1"/>
</dbReference>
<feature type="domain" description="Manganese/iron superoxide dismutase N-terminal" evidence="7">
    <location>
        <begin position="3"/>
        <end position="89"/>
    </location>
</feature>
<feature type="binding site" evidence="5">
    <location>
        <position position="82"/>
    </location>
    <ligand>
        <name>Mn(2+)</name>
        <dbReference type="ChEBI" id="CHEBI:29035"/>
    </ligand>
</feature>
<dbReference type="EMBL" id="CP025958">
    <property type="protein sequence ID" value="AWM40561.1"/>
    <property type="molecule type" value="Genomic_DNA"/>
</dbReference>
<dbReference type="Pfam" id="PF00081">
    <property type="entry name" value="Sod_Fe_N"/>
    <property type="match status" value="1"/>
</dbReference>
<accession>A0A2Z3H6M4</accession>
<feature type="binding site" evidence="5">
    <location>
        <position position="166"/>
    </location>
    <ligand>
        <name>Mn(2+)</name>
        <dbReference type="ChEBI" id="CHEBI:29035"/>
    </ligand>
</feature>
<dbReference type="PRINTS" id="PR01703">
    <property type="entry name" value="MNSODISMTASE"/>
</dbReference>
<feature type="binding site" evidence="5">
    <location>
        <position position="27"/>
    </location>
    <ligand>
        <name>Mn(2+)</name>
        <dbReference type="ChEBI" id="CHEBI:29035"/>
    </ligand>
</feature>
<dbReference type="PROSITE" id="PS00088">
    <property type="entry name" value="SOD_MN"/>
    <property type="match status" value="1"/>
</dbReference>
<gene>
    <name evidence="9" type="ORF">C1280_28645</name>
</gene>
<dbReference type="FunFam" id="1.10.287.990:FF:000001">
    <property type="entry name" value="Superoxide dismutase"/>
    <property type="match status" value="1"/>
</dbReference>
<evidence type="ECO:0000313" key="10">
    <source>
        <dbReference type="Proteomes" id="UP000245802"/>
    </source>
</evidence>
<feature type="domain" description="Manganese/iron superoxide dismutase C-terminal" evidence="8">
    <location>
        <begin position="97"/>
        <end position="198"/>
    </location>
</feature>
<dbReference type="EC" id="1.15.1.1" evidence="2 6"/>
<dbReference type="GO" id="GO:0030145">
    <property type="term" value="F:manganese ion binding"/>
    <property type="evidence" value="ECO:0007669"/>
    <property type="project" value="UniProtKB-ARBA"/>
</dbReference>
<comment type="function">
    <text evidence="6">Destroys radicals which are normally produced within the cells and which are toxic to biological systems.</text>
</comment>
<dbReference type="OrthoDB" id="9803125at2"/>
<keyword evidence="10" id="KW-1185">Reference proteome</keyword>
<evidence type="ECO:0000256" key="3">
    <source>
        <dbReference type="ARBA" id="ARBA00022723"/>
    </source>
</evidence>
<dbReference type="GO" id="GO:0005737">
    <property type="term" value="C:cytoplasm"/>
    <property type="evidence" value="ECO:0007669"/>
    <property type="project" value="TreeGrafter"/>
</dbReference>
<evidence type="ECO:0000256" key="4">
    <source>
        <dbReference type="ARBA" id="ARBA00023002"/>
    </source>
</evidence>
<reference evidence="9 10" key="1">
    <citation type="submission" date="2018-01" db="EMBL/GenBank/DDBJ databases">
        <title>G. obscuriglobus.</title>
        <authorList>
            <person name="Franke J."/>
            <person name="Blomberg W."/>
            <person name="Selmecki A."/>
        </authorList>
    </citation>
    <scope>NUCLEOTIDE SEQUENCE [LARGE SCALE GENOMIC DNA]</scope>
    <source>
        <strain evidence="9 10">DSM 5831</strain>
    </source>
</reference>
<dbReference type="InterPro" id="IPR036314">
    <property type="entry name" value="SOD_C_sf"/>
</dbReference>
<dbReference type="Gene3D" id="1.10.287.990">
    <property type="entry name" value="Fe,Mn superoxide dismutase (SOD) domain"/>
    <property type="match status" value="1"/>
</dbReference>
<dbReference type="SUPFAM" id="SSF54719">
    <property type="entry name" value="Fe,Mn superoxide dismutase (SOD), C-terminal domain"/>
    <property type="match status" value="1"/>
</dbReference>
<evidence type="ECO:0000256" key="2">
    <source>
        <dbReference type="ARBA" id="ARBA00012682"/>
    </source>
</evidence>
<feature type="binding site" evidence="5">
    <location>
        <position position="170"/>
    </location>
    <ligand>
        <name>Mn(2+)</name>
        <dbReference type="ChEBI" id="CHEBI:29035"/>
    </ligand>
</feature>
<evidence type="ECO:0000313" key="9">
    <source>
        <dbReference type="EMBL" id="AWM40561.1"/>
    </source>
</evidence>
<dbReference type="Proteomes" id="UP000245802">
    <property type="component" value="Chromosome"/>
</dbReference>
<protein>
    <recommendedName>
        <fullName evidence="2 6">Superoxide dismutase</fullName>
        <ecNumber evidence="2 6">1.15.1.1</ecNumber>
    </recommendedName>
</protein>
<dbReference type="RefSeq" id="WP_010039266.1">
    <property type="nucleotide sequence ID" value="NZ_CP025958.1"/>
</dbReference>
<dbReference type="GO" id="GO:0004784">
    <property type="term" value="F:superoxide dismutase activity"/>
    <property type="evidence" value="ECO:0007669"/>
    <property type="project" value="UniProtKB-EC"/>
</dbReference>
<dbReference type="InterPro" id="IPR036324">
    <property type="entry name" value="Mn/Fe_SOD_N_sf"/>
</dbReference>
<dbReference type="InterPro" id="IPR001189">
    <property type="entry name" value="Mn/Fe_SOD"/>
</dbReference>
<dbReference type="InterPro" id="IPR019832">
    <property type="entry name" value="Mn/Fe_SOD_C"/>
</dbReference>
<dbReference type="AlphaFoldDB" id="A0A2Z3H6M4"/>
<dbReference type="FunFam" id="3.55.40.20:FF:000001">
    <property type="entry name" value="Superoxide dismutase"/>
    <property type="match status" value="1"/>
</dbReference>
<sequence length="207" mass="22584">MAHTLPALPYAFDALEPHIDAKTMEIHSQKHHKAYVDNLNKALESAPELANKDITTLLREIASVPASIKQAVINNGGGHHNHALFWDVMGPNAGGEPTGAIADAIKDAFGDFAKLKETVKANGTGQFGSGWSWVVYNPTSGKLEAIKKPNQDSPLMDGLVPVLGVDVWEHAYYLKYQNLRPAYIDAWWNVVNWKAVEAKYAAAKAGK</sequence>
<dbReference type="InterPro" id="IPR019833">
    <property type="entry name" value="Mn/Fe_SOD_BS"/>
</dbReference>
<dbReference type="Pfam" id="PF02777">
    <property type="entry name" value="Sod_Fe_C"/>
    <property type="match status" value="1"/>
</dbReference>
<keyword evidence="3 5" id="KW-0479">Metal-binding</keyword>
<dbReference type="SUPFAM" id="SSF46609">
    <property type="entry name" value="Fe,Mn superoxide dismutase (SOD), N-terminal domain"/>
    <property type="match status" value="1"/>
</dbReference>
<evidence type="ECO:0000259" key="7">
    <source>
        <dbReference type="Pfam" id="PF00081"/>
    </source>
</evidence>
<organism evidence="9 10">
    <name type="scientific">Gemmata obscuriglobus</name>
    <dbReference type="NCBI Taxonomy" id="114"/>
    <lineage>
        <taxon>Bacteria</taxon>
        <taxon>Pseudomonadati</taxon>
        <taxon>Planctomycetota</taxon>
        <taxon>Planctomycetia</taxon>
        <taxon>Gemmatales</taxon>
        <taxon>Gemmataceae</taxon>
        <taxon>Gemmata</taxon>
    </lineage>
</organism>
<dbReference type="PIRSF" id="PIRSF000349">
    <property type="entry name" value="SODismutase"/>
    <property type="match status" value="1"/>
</dbReference>
<evidence type="ECO:0000256" key="6">
    <source>
        <dbReference type="RuleBase" id="RU000414"/>
    </source>
</evidence>
<dbReference type="InterPro" id="IPR019831">
    <property type="entry name" value="Mn/Fe_SOD_N"/>
</dbReference>
<evidence type="ECO:0000259" key="8">
    <source>
        <dbReference type="Pfam" id="PF02777"/>
    </source>
</evidence>
<comment type="similarity">
    <text evidence="1 6">Belongs to the iron/manganese superoxide dismutase family.</text>
</comment>
<dbReference type="PANTHER" id="PTHR43595">
    <property type="entry name" value="37S RIBOSOMAL PROTEIN S26, MITOCHONDRIAL"/>
    <property type="match status" value="1"/>
</dbReference>
<name>A0A2Z3H6M4_9BACT</name>
<dbReference type="Gene3D" id="3.55.40.20">
    <property type="entry name" value="Iron/manganese superoxide dismutase, C-terminal domain"/>
    <property type="match status" value="1"/>
</dbReference>
<evidence type="ECO:0000256" key="1">
    <source>
        <dbReference type="ARBA" id="ARBA00008714"/>
    </source>
</evidence>
<dbReference type="KEGG" id="gog:C1280_28645"/>
<comment type="catalytic activity">
    <reaction evidence="6">
        <text>2 superoxide + 2 H(+) = H2O2 + O2</text>
        <dbReference type="Rhea" id="RHEA:20696"/>
        <dbReference type="ChEBI" id="CHEBI:15378"/>
        <dbReference type="ChEBI" id="CHEBI:15379"/>
        <dbReference type="ChEBI" id="CHEBI:16240"/>
        <dbReference type="ChEBI" id="CHEBI:18421"/>
        <dbReference type="EC" id="1.15.1.1"/>
    </reaction>
</comment>
<evidence type="ECO:0000256" key="5">
    <source>
        <dbReference type="PIRSR" id="PIRSR000349-1"/>
    </source>
</evidence>
<proteinExistence type="inferred from homology"/>
<keyword evidence="4 6" id="KW-0560">Oxidoreductase</keyword>